<evidence type="ECO:0000259" key="1">
    <source>
        <dbReference type="PROSITE" id="PS51762"/>
    </source>
</evidence>
<accession>A0A399JG41</accession>
<dbReference type="GO" id="GO:0005975">
    <property type="term" value="P:carbohydrate metabolic process"/>
    <property type="evidence" value="ECO:0007669"/>
    <property type="project" value="InterPro"/>
</dbReference>
<reference evidence="2 3" key="1">
    <citation type="submission" date="2018-07" db="EMBL/GenBank/DDBJ databases">
        <title>Arthrobacter sp. nov., isolated from raw cow's milk with high bacterial count.</title>
        <authorList>
            <person name="Hahne J."/>
            <person name="Isele D."/>
            <person name="Lipski A."/>
        </authorList>
    </citation>
    <scope>NUCLEOTIDE SEQUENCE [LARGE SCALE GENOMIC DNA]</scope>
    <source>
        <strain evidence="2 3">JZ R-35</strain>
    </source>
</reference>
<dbReference type="EMBL" id="QQXK01000005">
    <property type="protein sequence ID" value="RII43189.1"/>
    <property type="molecule type" value="Genomic_DNA"/>
</dbReference>
<evidence type="ECO:0000313" key="3">
    <source>
        <dbReference type="Proteomes" id="UP000265419"/>
    </source>
</evidence>
<dbReference type="SUPFAM" id="SSF49899">
    <property type="entry name" value="Concanavalin A-like lectins/glucanases"/>
    <property type="match status" value="1"/>
</dbReference>
<dbReference type="PANTHER" id="PTHR10963:SF60">
    <property type="entry name" value="GRAM-NEGATIVE BACTERIA-BINDING PROTEIN 1-RELATED"/>
    <property type="match status" value="1"/>
</dbReference>
<name>A0A399JG41_9MICC</name>
<dbReference type="Proteomes" id="UP000265419">
    <property type="component" value="Unassembled WGS sequence"/>
</dbReference>
<dbReference type="InterPro" id="IPR000757">
    <property type="entry name" value="Beta-glucanase-like"/>
</dbReference>
<dbReference type="Gene3D" id="2.60.120.200">
    <property type="match status" value="1"/>
</dbReference>
<dbReference type="InterPro" id="IPR013320">
    <property type="entry name" value="ConA-like_dom_sf"/>
</dbReference>
<dbReference type="PANTHER" id="PTHR10963">
    <property type="entry name" value="GLYCOSYL HYDROLASE-RELATED"/>
    <property type="match status" value="1"/>
</dbReference>
<keyword evidence="3" id="KW-1185">Reference proteome</keyword>
<dbReference type="AlphaFoldDB" id="A0A399JG41"/>
<organism evidence="2 3">
    <name type="scientific">Galactobacter valiniphilus</name>
    <dbReference type="NCBI Taxonomy" id="2676122"/>
    <lineage>
        <taxon>Bacteria</taxon>
        <taxon>Bacillati</taxon>
        <taxon>Actinomycetota</taxon>
        <taxon>Actinomycetes</taxon>
        <taxon>Micrococcales</taxon>
        <taxon>Micrococcaceae</taxon>
        <taxon>Galactobacter</taxon>
    </lineage>
</organism>
<sequence>MGPACARHPSPGGHVLSHPLKRLATVGLIAAGAVASTGASVLLPRQVGTAPAEAAVAGWTSASWTAVAKQTVAKAYPVESAAATVEANVATKGLKAGQYTCNRIILRQAGTSFYNAELCHGSGTTARLQLQRLDAGEITVLATKALTVMNPTTARRFALELRNVNGNPVLKAAQWAPGTARPAWQLTATDASAAKLIKGVQGSVSSWVSGSGTHAVTSAWSGLSVVKAAVPVGYLEGWGEPVFRDEFTSDTLGTRWAVRDKLNLSYDWAQVRKENAAVGGGVATLETRKLAQPVEAGGRTREYSSAYIDSTKTQSQSYGRWEIRAKLPPAADGNKGIWPAFWLRPDDAGHGEIDIFEYYGTPVDRSFSPGHRTEGTVHFDSINKVGKYKVSGFTPLDLPLDDGKFHVWAVEWTPQAITFFVDGRKYYSVAASSDTRYKAVYASGRKYNMRLNVQVGSEYWGGPDDALTAVNTTFAVDYVRVWTYRP</sequence>
<evidence type="ECO:0000313" key="2">
    <source>
        <dbReference type="EMBL" id="RII43189.1"/>
    </source>
</evidence>
<gene>
    <name evidence="2" type="ORF">DWB68_03950</name>
</gene>
<dbReference type="InterPro" id="IPR050546">
    <property type="entry name" value="Glycosyl_Hydrlase_16"/>
</dbReference>
<feature type="domain" description="GH16" evidence="1">
    <location>
        <begin position="218"/>
        <end position="486"/>
    </location>
</feature>
<protein>
    <submittedName>
        <fullName evidence="2">Glycoside hydrolase family 16 protein</fullName>
    </submittedName>
</protein>
<dbReference type="Pfam" id="PF00722">
    <property type="entry name" value="Glyco_hydro_16"/>
    <property type="match status" value="1"/>
</dbReference>
<proteinExistence type="predicted"/>
<dbReference type="PROSITE" id="PS51762">
    <property type="entry name" value="GH16_2"/>
    <property type="match status" value="1"/>
</dbReference>
<comment type="caution">
    <text evidence="2">The sequence shown here is derived from an EMBL/GenBank/DDBJ whole genome shotgun (WGS) entry which is preliminary data.</text>
</comment>
<keyword evidence="2" id="KW-0378">Hydrolase</keyword>
<dbReference type="GO" id="GO:0004553">
    <property type="term" value="F:hydrolase activity, hydrolyzing O-glycosyl compounds"/>
    <property type="evidence" value="ECO:0007669"/>
    <property type="project" value="InterPro"/>
</dbReference>
<dbReference type="CDD" id="cd08023">
    <property type="entry name" value="GH16_laminarinase_like"/>
    <property type="match status" value="1"/>
</dbReference>